<dbReference type="CDD" id="cd01659">
    <property type="entry name" value="TRX_superfamily"/>
    <property type="match status" value="1"/>
</dbReference>
<protein>
    <recommendedName>
        <fullName evidence="3">Thioredoxin domain-containing protein</fullName>
    </recommendedName>
</protein>
<sequence length="88" mass="10108">MLYFFYGEECPHCHHMMSIIDELIQEGKVIEKKETWHNEENAHQFEKADNEKCGGVPFFVNTDSGQSICGATTEERVRAWANGEVLTD</sequence>
<evidence type="ECO:0000313" key="2">
    <source>
        <dbReference type="Proteomes" id="UP000033935"/>
    </source>
</evidence>
<evidence type="ECO:0000313" key="1">
    <source>
        <dbReference type="EMBL" id="KKR04909.1"/>
    </source>
</evidence>
<dbReference type="EMBL" id="LBWG01000002">
    <property type="protein sequence ID" value="KKR04909.1"/>
    <property type="molecule type" value="Genomic_DNA"/>
</dbReference>
<dbReference type="AlphaFoldDB" id="A0A0G0MLL2"/>
<name>A0A0G0MLL2_9BACT</name>
<evidence type="ECO:0008006" key="3">
    <source>
        <dbReference type="Google" id="ProtNLM"/>
    </source>
</evidence>
<proteinExistence type="predicted"/>
<dbReference type="SUPFAM" id="SSF52833">
    <property type="entry name" value="Thioredoxin-like"/>
    <property type="match status" value="1"/>
</dbReference>
<reference evidence="1 2" key="1">
    <citation type="journal article" date="2015" name="Nature">
        <title>rRNA introns, odd ribosomes, and small enigmatic genomes across a large radiation of phyla.</title>
        <authorList>
            <person name="Brown C.T."/>
            <person name="Hug L.A."/>
            <person name="Thomas B.C."/>
            <person name="Sharon I."/>
            <person name="Castelle C.J."/>
            <person name="Singh A."/>
            <person name="Wilkins M.J."/>
            <person name="Williams K.H."/>
            <person name="Banfield J.F."/>
        </authorList>
    </citation>
    <scope>NUCLEOTIDE SEQUENCE [LARGE SCALE GENOMIC DNA]</scope>
</reference>
<accession>A0A0G0MLL2</accession>
<dbReference type="InterPro" id="IPR036249">
    <property type="entry name" value="Thioredoxin-like_sf"/>
</dbReference>
<dbReference type="Gene3D" id="3.40.30.10">
    <property type="entry name" value="Glutaredoxin"/>
    <property type="match status" value="1"/>
</dbReference>
<gene>
    <name evidence="1" type="ORF">UT30_C0002G0026</name>
</gene>
<comment type="caution">
    <text evidence="1">The sequence shown here is derived from an EMBL/GenBank/DDBJ whole genome shotgun (WGS) entry which is preliminary data.</text>
</comment>
<organism evidence="1 2">
    <name type="scientific">Candidatus Uhrbacteria bacterium GW2011_GWF2_39_13</name>
    <dbReference type="NCBI Taxonomy" id="1618995"/>
    <lineage>
        <taxon>Bacteria</taxon>
        <taxon>Candidatus Uhriibacteriota</taxon>
    </lineage>
</organism>
<dbReference type="Proteomes" id="UP000033935">
    <property type="component" value="Unassembled WGS sequence"/>
</dbReference>